<dbReference type="SMART" id="SM00421">
    <property type="entry name" value="HTH_LUXR"/>
    <property type="match status" value="1"/>
</dbReference>
<dbReference type="SUPFAM" id="SSF46894">
    <property type="entry name" value="C-terminal effector domain of the bipartite response regulators"/>
    <property type="match status" value="1"/>
</dbReference>
<dbReference type="FunFam" id="3.40.50.2300:FF:000018">
    <property type="entry name" value="DNA-binding transcriptional regulator NtrC"/>
    <property type="match status" value="1"/>
</dbReference>
<name>A0A0F7JV29_9GAMM</name>
<accession>A0A0F7JV29</accession>
<gene>
    <name evidence="9" type="ORF">AAY24_08755</name>
</gene>
<evidence type="ECO:0000256" key="4">
    <source>
        <dbReference type="ARBA" id="ARBA00023125"/>
    </source>
</evidence>
<dbReference type="AlphaFoldDB" id="A0A0F7JV29"/>
<dbReference type="Pfam" id="PF00072">
    <property type="entry name" value="Response_reg"/>
    <property type="match status" value="1"/>
</dbReference>
<dbReference type="Proteomes" id="UP000034410">
    <property type="component" value="Chromosome"/>
</dbReference>
<dbReference type="PANTHER" id="PTHR44688:SF16">
    <property type="entry name" value="DNA-BINDING TRANSCRIPTIONAL ACTIVATOR DEVR_DOSR"/>
    <property type="match status" value="1"/>
</dbReference>
<dbReference type="GO" id="GO:0000160">
    <property type="term" value="P:phosphorelay signal transduction system"/>
    <property type="evidence" value="ECO:0007669"/>
    <property type="project" value="UniProtKB-KW"/>
</dbReference>
<keyword evidence="1 6" id="KW-0597">Phosphoprotein</keyword>
<evidence type="ECO:0000256" key="2">
    <source>
        <dbReference type="ARBA" id="ARBA00023012"/>
    </source>
</evidence>
<dbReference type="PROSITE" id="PS50043">
    <property type="entry name" value="HTH_LUXR_2"/>
    <property type="match status" value="1"/>
</dbReference>
<feature type="domain" description="Response regulatory" evidence="8">
    <location>
        <begin position="7"/>
        <end position="121"/>
    </location>
</feature>
<feature type="modified residue" description="4-aspartylphosphate" evidence="6">
    <location>
        <position position="56"/>
    </location>
</feature>
<evidence type="ECO:0000313" key="10">
    <source>
        <dbReference type="Proteomes" id="UP000034410"/>
    </source>
</evidence>
<keyword evidence="4" id="KW-0238">DNA-binding</keyword>
<dbReference type="InterPro" id="IPR011006">
    <property type="entry name" value="CheY-like_superfamily"/>
</dbReference>
<dbReference type="GO" id="GO:0003677">
    <property type="term" value="F:DNA binding"/>
    <property type="evidence" value="ECO:0007669"/>
    <property type="project" value="UniProtKB-KW"/>
</dbReference>
<dbReference type="RefSeq" id="WP_046859361.1">
    <property type="nucleotide sequence ID" value="NZ_CP011412.1"/>
</dbReference>
<keyword evidence="5" id="KW-0804">Transcription</keyword>
<keyword evidence="3" id="KW-0805">Transcription regulation</keyword>
<dbReference type="CDD" id="cd06170">
    <property type="entry name" value="LuxR_C_like"/>
    <property type="match status" value="1"/>
</dbReference>
<reference evidence="9 10" key="1">
    <citation type="journal article" date="2015" name="Genome Announc.">
        <title>Complete Genome Sequence of Sedimenticola thiotaurini Strain SIP-G1, a Polyphosphate- and Polyhydroxyalkanoate-Accumulating Sulfur-Oxidizing Gammaproteobacterium Isolated from Salt Marsh Sediments.</title>
        <authorList>
            <person name="Flood B.E."/>
            <person name="Jones D.S."/>
            <person name="Bailey J.V."/>
        </authorList>
    </citation>
    <scope>NUCLEOTIDE SEQUENCE [LARGE SCALE GENOMIC DNA]</scope>
    <source>
        <strain evidence="9 10">SIP-G1</strain>
    </source>
</reference>
<dbReference type="PRINTS" id="PR00038">
    <property type="entry name" value="HTHLUXR"/>
</dbReference>
<sequence length="215" mass="24047">MQSVEQTVYIVDDEEPVRKALRFLTKSDGIRSESFATGQAFLDSLDRIGPGCLLLDVCMPDMSGLELQEALRERDFEIPVIVLTGHADVPTAVRAMKGGASDFVEKPFDGEELLARIHQCLSGEAKRRRTIEWRKQAAERLARLTRREREVMEGLVAGKRNKQIAEELFISFRTVELHRSSIMAKFEANSLSDVVRIALLAESDEEFVSPPGAGN</sequence>
<dbReference type="SUPFAM" id="SSF52172">
    <property type="entry name" value="CheY-like"/>
    <property type="match status" value="1"/>
</dbReference>
<dbReference type="InterPro" id="IPR036388">
    <property type="entry name" value="WH-like_DNA-bd_sf"/>
</dbReference>
<evidence type="ECO:0000256" key="3">
    <source>
        <dbReference type="ARBA" id="ARBA00023015"/>
    </source>
</evidence>
<feature type="domain" description="HTH luxR-type" evidence="7">
    <location>
        <begin position="137"/>
        <end position="202"/>
    </location>
</feature>
<evidence type="ECO:0008006" key="11">
    <source>
        <dbReference type="Google" id="ProtNLM"/>
    </source>
</evidence>
<dbReference type="OrthoDB" id="9802186at2"/>
<proteinExistence type="predicted"/>
<dbReference type="GO" id="GO:0006355">
    <property type="term" value="P:regulation of DNA-templated transcription"/>
    <property type="evidence" value="ECO:0007669"/>
    <property type="project" value="InterPro"/>
</dbReference>
<evidence type="ECO:0000313" key="9">
    <source>
        <dbReference type="EMBL" id="AKH20426.1"/>
    </source>
</evidence>
<dbReference type="Gene3D" id="3.40.50.2300">
    <property type="match status" value="1"/>
</dbReference>
<dbReference type="InterPro" id="IPR000792">
    <property type="entry name" value="Tscrpt_reg_LuxR_C"/>
</dbReference>
<dbReference type="SMART" id="SM00448">
    <property type="entry name" value="REC"/>
    <property type="match status" value="1"/>
</dbReference>
<dbReference type="InterPro" id="IPR001789">
    <property type="entry name" value="Sig_transdc_resp-reg_receiver"/>
</dbReference>
<evidence type="ECO:0000256" key="5">
    <source>
        <dbReference type="ARBA" id="ARBA00023163"/>
    </source>
</evidence>
<dbReference type="EMBL" id="CP011412">
    <property type="protein sequence ID" value="AKH20426.1"/>
    <property type="molecule type" value="Genomic_DNA"/>
</dbReference>
<dbReference type="Pfam" id="PF00196">
    <property type="entry name" value="GerE"/>
    <property type="match status" value="1"/>
</dbReference>
<dbReference type="Gene3D" id="1.10.10.10">
    <property type="entry name" value="Winged helix-like DNA-binding domain superfamily/Winged helix DNA-binding domain"/>
    <property type="match status" value="1"/>
</dbReference>
<dbReference type="InterPro" id="IPR016032">
    <property type="entry name" value="Sig_transdc_resp-reg_C-effctor"/>
</dbReference>
<dbReference type="KEGG" id="seds:AAY24_08755"/>
<dbReference type="CDD" id="cd17537">
    <property type="entry name" value="REC_FixJ"/>
    <property type="match status" value="1"/>
</dbReference>
<keyword evidence="10" id="KW-1185">Reference proteome</keyword>
<protein>
    <recommendedName>
        <fullName evidence="11">Response regulator transcription factor</fullName>
    </recommendedName>
</protein>
<dbReference type="PROSITE" id="PS50110">
    <property type="entry name" value="RESPONSE_REGULATORY"/>
    <property type="match status" value="1"/>
</dbReference>
<evidence type="ECO:0000256" key="1">
    <source>
        <dbReference type="ARBA" id="ARBA00022553"/>
    </source>
</evidence>
<evidence type="ECO:0000256" key="6">
    <source>
        <dbReference type="PROSITE-ProRule" id="PRU00169"/>
    </source>
</evidence>
<evidence type="ECO:0000259" key="7">
    <source>
        <dbReference type="PROSITE" id="PS50043"/>
    </source>
</evidence>
<keyword evidence="2" id="KW-0902">Two-component regulatory system</keyword>
<dbReference type="PROSITE" id="PS00622">
    <property type="entry name" value="HTH_LUXR_1"/>
    <property type="match status" value="1"/>
</dbReference>
<dbReference type="PATRIC" id="fig|1543721.4.peg.1811"/>
<organism evidence="9 10">
    <name type="scientific">Sedimenticola thiotaurini</name>
    <dbReference type="NCBI Taxonomy" id="1543721"/>
    <lineage>
        <taxon>Bacteria</taxon>
        <taxon>Pseudomonadati</taxon>
        <taxon>Pseudomonadota</taxon>
        <taxon>Gammaproteobacteria</taxon>
        <taxon>Chromatiales</taxon>
        <taxon>Sedimenticolaceae</taxon>
        <taxon>Sedimenticola</taxon>
    </lineage>
</organism>
<evidence type="ECO:0000259" key="8">
    <source>
        <dbReference type="PROSITE" id="PS50110"/>
    </source>
</evidence>
<dbReference type="PANTHER" id="PTHR44688">
    <property type="entry name" value="DNA-BINDING TRANSCRIPTIONAL ACTIVATOR DEVR_DOSR"/>
    <property type="match status" value="1"/>
</dbReference>